<evidence type="ECO:0000256" key="1">
    <source>
        <dbReference type="PROSITE-ProRule" id="PRU00152"/>
    </source>
</evidence>
<dbReference type="PANTHER" id="PTHR45901">
    <property type="entry name" value="PROTEIN CBG12474"/>
    <property type="match status" value="1"/>
</dbReference>
<dbReference type="CDD" id="cd23312">
    <property type="entry name" value="beta-trefoil_FGF_RP1"/>
    <property type="match status" value="2"/>
</dbReference>
<feature type="domain" description="PLAT" evidence="2">
    <location>
        <begin position="1"/>
        <end position="118"/>
    </location>
</feature>
<evidence type="ECO:0000259" key="2">
    <source>
        <dbReference type="PROSITE" id="PS50095"/>
    </source>
</evidence>
<dbReference type="SUPFAM" id="SSF50353">
    <property type="entry name" value="Cytokine"/>
    <property type="match status" value="2"/>
</dbReference>
<reference evidence="3" key="2">
    <citation type="submission" date="2025-09" db="UniProtKB">
        <authorList>
            <consortium name="Ensembl"/>
        </authorList>
    </citation>
    <scope>IDENTIFICATION</scope>
</reference>
<proteinExistence type="predicted"/>
<dbReference type="PROSITE" id="PS50095">
    <property type="entry name" value="PLAT"/>
    <property type="match status" value="1"/>
</dbReference>
<reference evidence="3" key="1">
    <citation type="submission" date="2025-08" db="UniProtKB">
        <authorList>
            <consortium name="Ensembl"/>
        </authorList>
    </citation>
    <scope>IDENTIFICATION</scope>
</reference>
<protein>
    <recommendedName>
        <fullName evidence="2">PLAT domain-containing protein</fullName>
    </recommendedName>
</protein>
<name>S4RV41_PETMA</name>
<dbReference type="Ensembl" id="ENSPMAT00000009120.1">
    <property type="protein sequence ID" value="ENSPMAP00000009081.1"/>
    <property type="gene ID" value="ENSPMAG00000008246.1"/>
</dbReference>
<dbReference type="Gene3D" id="2.80.10.50">
    <property type="match status" value="2"/>
</dbReference>
<organism evidence="3">
    <name type="scientific">Petromyzon marinus</name>
    <name type="common">Sea lamprey</name>
    <dbReference type="NCBI Taxonomy" id="7757"/>
    <lineage>
        <taxon>Eukaryota</taxon>
        <taxon>Metazoa</taxon>
        <taxon>Chordata</taxon>
        <taxon>Craniata</taxon>
        <taxon>Vertebrata</taxon>
        <taxon>Cyclostomata</taxon>
        <taxon>Hyperoartia</taxon>
        <taxon>Petromyzontiformes</taxon>
        <taxon>Petromyzontidae</taxon>
        <taxon>Petromyzon</taxon>
    </lineage>
</organism>
<comment type="caution">
    <text evidence="1">Lacks conserved residue(s) required for the propagation of feature annotation.</text>
</comment>
<dbReference type="InterPro" id="IPR036392">
    <property type="entry name" value="PLAT/LH2_dom_sf"/>
</dbReference>
<dbReference type="Gene3D" id="2.60.60.20">
    <property type="entry name" value="PLAT/LH2 domain"/>
    <property type="match status" value="2"/>
</dbReference>
<dbReference type="STRING" id="7757.ENSPMAP00000009081"/>
<accession>S4RV41</accession>
<dbReference type="InterPro" id="IPR001024">
    <property type="entry name" value="PLAT/LH2_dom"/>
</dbReference>
<dbReference type="AlphaFoldDB" id="S4RV41"/>
<dbReference type="InterPro" id="IPR052970">
    <property type="entry name" value="Inner_ear_hair_cell_LOXHD"/>
</dbReference>
<dbReference type="SUPFAM" id="SSF49723">
    <property type="entry name" value="Lipase/lipooxygenase domain (PLAT/LH2 domain)"/>
    <property type="match status" value="2"/>
</dbReference>
<evidence type="ECO:0000313" key="3">
    <source>
        <dbReference type="Ensembl" id="ENSPMAP00000009081.1"/>
    </source>
</evidence>
<dbReference type="PANTHER" id="PTHR45901:SF7">
    <property type="entry name" value="OXYGEN-REGULATED PROTEIN 1"/>
    <property type="match status" value="1"/>
</dbReference>
<dbReference type="OMA" id="HENGPAC"/>
<dbReference type="Pfam" id="PF01477">
    <property type="entry name" value="PLAT"/>
    <property type="match status" value="1"/>
</dbReference>
<sequence>FKVWVSTGELAAAGTDARVSVTLYGERGHAGPILLGAGSGGTGGTFSKGSEEEFTVSEARVRGALARRFEHAAYGSPPLSPRAQVRLLDLHTKEEFEMRVNRWLSRDEDDGEICREVAVPRRTGPVLPGTVVGVRRRGWLGWVGGGLAKLYCTGGGERETTGAAFLENWDFTANDTRTRTAQHVPRGHKFAAATRALTVIPGKGWYLEKVVIQDPLADTESVFLCHRWLDTGEDDGKTSRELNIVDRTLSAAQQEQELLEKELWAAEGWKFQRGSVLQLTNKLTGRLLRIKPDASVDALGEKGDKYSYFEVARRRGNVRAFNSLALPAYYLAVEQNHVVGHENGPACDFSVCVQRDRSVQLASVRLPGHAVLFTPHGRPGDTKAAAQGPACLFYVHVKGVFRDGAVLLLNSSTTQALSVSADGRCSGAGRRLEASHLRVHAVAPRTCMFESVAFPRRFLRVKDGHCDGLGIGDKHCHFIVHKQRDWSSVGLESARHKGIFVGLQADGQARPLVNAGEANTTFYPQVISC</sequence>
<dbReference type="InterPro" id="IPR008996">
    <property type="entry name" value="IL1/FGF"/>
</dbReference>